<dbReference type="EMBL" id="VICD02000127">
    <property type="protein sequence ID" value="KAB8191353.1"/>
    <property type="molecule type" value="Genomic_DNA"/>
</dbReference>
<gene>
    <name evidence="1" type="ORF">FKV24_008060</name>
</gene>
<evidence type="ECO:0000313" key="1">
    <source>
        <dbReference type="EMBL" id="KAB8191353.1"/>
    </source>
</evidence>
<accession>A0A508B2W9</accession>
<proteinExistence type="predicted"/>
<evidence type="ECO:0000313" key="2">
    <source>
        <dbReference type="Proteomes" id="UP000320431"/>
    </source>
</evidence>
<dbReference type="RefSeq" id="WP_141482011.1">
    <property type="nucleotide sequence ID" value="NZ_VICD02000127.1"/>
</dbReference>
<dbReference type="Pfam" id="PF10734">
    <property type="entry name" value="DUF2523"/>
    <property type="match status" value="1"/>
</dbReference>
<reference evidence="1 2" key="1">
    <citation type="submission" date="2019-10" db="EMBL/GenBank/DDBJ databases">
        <title>Lysobacter alkalisoli sp. nov., isolated from saline-alkaline soil.</title>
        <authorList>
            <person name="Sun J.-Q."/>
        </authorList>
    </citation>
    <scope>NUCLEOTIDE SEQUENCE [LARGE SCALE GENOMIC DNA]</scope>
    <source>
        <strain evidence="1 2">KCTC 42381</strain>
    </source>
</reference>
<name>A0A508B2W9_9GAMM</name>
<protein>
    <submittedName>
        <fullName evidence="1">DUF2523 domain-containing protein</fullName>
    </submittedName>
</protein>
<sequence length="106" mass="11442">MTNIREWLIEFSARLFSVFFQGIGGLVARALGAFGLTIVSVRSLLPDLKSFVLGYVNQLPQGPLDFLSAIGFDIAMTMVLSALTIRMAWKILIVPKSVLPQTGGGA</sequence>
<dbReference type="InterPro" id="IPR019670">
    <property type="entry name" value="DUF2523"/>
</dbReference>
<dbReference type="AlphaFoldDB" id="A0A508B2W9"/>
<comment type="caution">
    <text evidence="1">The sequence shown here is derived from an EMBL/GenBank/DDBJ whole genome shotgun (WGS) entry which is preliminary data.</text>
</comment>
<dbReference type="Proteomes" id="UP000320431">
    <property type="component" value="Unassembled WGS sequence"/>
</dbReference>
<organism evidence="1 2">
    <name type="scientific">Marilutibacter maris</name>
    <dbReference type="NCBI Taxonomy" id="1605891"/>
    <lineage>
        <taxon>Bacteria</taxon>
        <taxon>Pseudomonadati</taxon>
        <taxon>Pseudomonadota</taxon>
        <taxon>Gammaproteobacteria</taxon>
        <taxon>Lysobacterales</taxon>
        <taxon>Lysobacteraceae</taxon>
        <taxon>Marilutibacter</taxon>
    </lineage>
</organism>